<sequence length="113" mass="13487">MEHLHVETCSGIMFHFISSYPRNLRVALKRSSIEFYDYRHQIENAICRFLFQKVRRKFCETKMLSTSFACPQLHHRYPIKVNGSLEARCYADHRRDTMQLSRVEIMILSGVEM</sequence>
<reference evidence="1 2" key="1">
    <citation type="submission" date="2013-11" db="EMBL/GenBank/DDBJ databases">
        <title>Draft genome of the bovine lungworm Dictyocaulus viviparus.</title>
        <authorList>
            <person name="Mitreva M."/>
        </authorList>
    </citation>
    <scope>NUCLEOTIDE SEQUENCE [LARGE SCALE GENOMIC DNA]</scope>
    <source>
        <strain evidence="1 2">HannoverDv2000</strain>
    </source>
</reference>
<evidence type="ECO:0000313" key="2">
    <source>
        <dbReference type="Proteomes" id="UP000053766"/>
    </source>
</evidence>
<dbReference type="AlphaFoldDB" id="A0A0D8XHT2"/>
<dbReference type="EMBL" id="KN716741">
    <property type="protein sequence ID" value="KJH41896.1"/>
    <property type="molecule type" value="Genomic_DNA"/>
</dbReference>
<reference evidence="2" key="2">
    <citation type="journal article" date="2016" name="Sci. Rep.">
        <title>Dictyocaulus viviparus genome, variome and transcriptome elucidate lungworm biology and support future intervention.</title>
        <authorList>
            <person name="McNulty S.N."/>
            <person name="Strube C."/>
            <person name="Rosa B.A."/>
            <person name="Martin J.C."/>
            <person name="Tyagi R."/>
            <person name="Choi Y.J."/>
            <person name="Wang Q."/>
            <person name="Hallsworth Pepin K."/>
            <person name="Zhang X."/>
            <person name="Ozersky P."/>
            <person name="Wilson R.K."/>
            <person name="Sternberg P.W."/>
            <person name="Gasser R.B."/>
            <person name="Mitreva M."/>
        </authorList>
    </citation>
    <scope>NUCLEOTIDE SEQUENCE [LARGE SCALE GENOMIC DNA]</scope>
    <source>
        <strain evidence="2">HannoverDv2000</strain>
    </source>
</reference>
<keyword evidence="2" id="KW-1185">Reference proteome</keyword>
<accession>A0A0D8XHT2</accession>
<evidence type="ECO:0000313" key="1">
    <source>
        <dbReference type="EMBL" id="KJH41896.1"/>
    </source>
</evidence>
<dbReference type="Proteomes" id="UP000053766">
    <property type="component" value="Unassembled WGS sequence"/>
</dbReference>
<name>A0A0D8XHT2_DICVI</name>
<protein>
    <submittedName>
        <fullName evidence="1">Uncharacterized protein</fullName>
    </submittedName>
</protein>
<organism evidence="1 2">
    <name type="scientific">Dictyocaulus viviparus</name>
    <name type="common">Bovine lungworm</name>
    <dbReference type="NCBI Taxonomy" id="29172"/>
    <lineage>
        <taxon>Eukaryota</taxon>
        <taxon>Metazoa</taxon>
        <taxon>Ecdysozoa</taxon>
        <taxon>Nematoda</taxon>
        <taxon>Chromadorea</taxon>
        <taxon>Rhabditida</taxon>
        <taxon>Rhabditina</taxon>
        <taxon>Rhabditomorpha</taxon>
        <taxon>Strongyloidea</taxon>
        <taxon>Metastrongylidae</taxon>
        <taxon>Dictyocaulus</taxon>
    </lineage>
</organism>
<gene>
    <name evidence="1" type="ORF">DICVIV_12125</name>
</gene>
<proteinExistence type="predicted"/>